<keyword evidence="2" id="KW-1185">Reference proteome</keyword>
<gene>
    <name evidence="1" type="ORF">L2504_04260</name>
</gene>
<sequence>MQTKVVYVYDEQTKVFKYPRVIAATATLPNSTEAPVPDGLWGKIVWTGEKWVGQTKEEYLAEHPVKAPKPTPAEELQANAIKDLATLKVAHQSQQSLNAQLMKENAQLKVQNTNQAQLNANLMKQLAGLKVTVDSLTPAQTTTQPQNN</sequence>
<dbReference type="EMBL" id="JAKHMS010000007">
    <property type="protein sequence ID" value="MCZ3781356.1"/>
    <property type="molecule type" value="Genomic_DNA"/>
</dbReference>
<dbReference type="RefSeq" id="WP_269257259.1">
    <property type="nucleotide sequence ID" value="NZ_JAKHMK010000006.1"/>
</dbReference>
<organism evidence="1 2">
    <name type="scientific">Limosilactobacillus vaginalis</name>
    <dbReference type="NCBI Taxonomy" id="1633"/>
    <lineage>
        <taxon>Bacteria</taxon>
        <taxon>Bacillati</taxon>
        <taxon>Bacillota</taxon>
        <taxon>Bacilli</taxon>
        <taxon>Lactobacillales</taxon>
        <taxon>Lactobacillaceae</taxon>
        <taxon>Limosilactobacillus</taxon>
    </lineage>
</organism>
<protein>
    <submittedName>
        <fullName evidence="1">Uncharacterized protein</fullName>
    </submittedName>
</protein>
<reference evidence="1 2" key="1">
    <citation type="submission" date="2022-01" db="EMBL/GenBank/DDBJ databases">
        <title>VMRC isolate genome collection.</title>
        <authorList>
            <person name="France M."/>
            <person name="Rutt L."/>
            <person name="Humphrys M."/>
            <person name="Ravel J."/>
        </authorList>
    </citation>
    <scope>NUCLEOTIDE SEQUENCE [LARGE SCALE GENOMIC DNA]</scope>
    <source>
        <strain evidence="1 2">C0030B4</strain>
    </source>
</reference>
<evidence type="ECO:0000313" key="1">
    <source>
        <dbReference type="EMBL" id="MCZ3781356.1"/>
    </source>
</evidence>
<comment type="caution">
    <text evidence="1">The sequence shown here is derived from an EMBL/GenBank/DDBJ whole genome shotgun (WGS) entry which is preliminary data.</text>
</comment>
<dbReference type="Proteomes" id="UP001527392">
    <property type="component" value="Unassembled WGS sequence"/>
</dbReference>
<accession>A0ABT4K6K2</accession>
<name>A0ABT4K6K2_9LACO</name>
<proteinExistence type="predicted"/>
<evidence type="ECO:0000313" key="2">
    <source>
        <dbReference type="Proteomes" id="UP001527392"/>
    </source>
</evidence>